<organism evidence="2 3">
    <name type="scientific">Cylicocyclus nassatus</name>
    <name type="common">Nematode worm</name>
    <dbReference type="NCBI Taxonomy" id="53992"/>
    <lineage>
        <taxon>Eukaryota</taxon>
        <taxon>Metazoa</taxon>
        <taxon>Ecdysozoa</taxon>
        <taxon>Nematoda</taxon>
        <taxon>Chromadorea</taxon>
        <taxon>Rhabditida</taxon>
        <taxon>Rhabditina</taxon>
        <taxon>Rhabditomorpha</taxon>
        <taxon>Strongyloidea</taxon>
        <taxon>Strongylidae</taxon>
        <taxon>Cylicocyclus</taxon>
    </lineage>
</organism>
<evidence type="ECO:0000313" key="3">
    <source>
        <dbReference type="Proteomes" id="UP001176961"/>
    </source>
</evidence>
<reference evidence="2" key="1">
    <citation type="submission" date="2023-07" db="EMBL/GenBank/DDBJ databases">
        <authorList>
            <consortium name="CYATHOMIX"/>
        </authorList>
    </citation>
    <scope>NUCLEOTIDE SEQUENCE</scope>
    <source>
        <strain evidence="2">N/A</strain>
    </source>
</reference>
<comment type="caution">
    <text evidence="2">The sequence shown here is derived from an EMBL/GenBank/DDBJ whole genome shotgun (WGS) entry which is preliminary data.</text>
</comment>
<accession>A0AA36GXP4</accession>
<protein>
    <submittedName>
        <fullName evidence="2">Uncharacterized protein</fullName>
    </submittedName>
</protein>
<evidence type="ECO:0000313" key="2">
    <source>
        <dbReference type="EMBL" id="CAJ0600056.1"/>
    </source>
</evidence>
<evidence type="ECO:0000256" key="1">
    <source>
        <dbReference type="SAM" id="MobiDB-lite"/>
    </source>
</evidence>
<proteinExistence type="predicted"/>
<dbReference type="EMBL" id="CATQJL010000223">
    <property type="protein sequence ID" value="CAJ0600056.1"/>
    <property type="molecule type" value="Genomic_DNA"/>
</dbReference>
<name>A0AA36GXP4_CYLNA</name>
<sequence>MVSPADRQMGVPVNGDAAVPSQQPARTLQILRISAYAESYSGLMKLTVPELRIWVQQIKDICAGDSLHPKEAYSLNHFYI</sequence>
<gene>
    <name evidence="2" type="ORF">CYNAS_LOCUS12039</name>
</gene>
<dbReference type="AlphaFoldDB" id="A0AA36GXP4"/>
<feature type="region of interest" description="Disordered" evidence="1">
    <location>
        <begin position="1"/>
        <end position="20"/>
    </location>
</feature>
<keyword evidence="3" id="KW-1185">Reference proteome</keyword>
<dbReference type="Proteomes" id="UP001176961">
    <property type="component" value="Unassembled WGS sequence"/>
</dbReference>